<gene>
    <name evidence="2" type="ORF">KDL28_10190</name>
</gene>
<sequence>MSSRPAAMAARVLRTTPVAPHMTRITFGGPELTRFVGVGRDQVVRMFFPRPGQREPVIPDSGDWWETYQAIPEDHRPALRNYTVRRFDADALELDVDFVLHGDEGPASAWALRAAPGDVVGVCHDAASAEPPADTDWLLLVADETGLPALSVILEELPAGHRALVYVEVGGPEDEIALATGPHVDLVWLHRQGVTAGRSDIVVRTLRQARLPEGQVYAWVAGESGMVKEVRRHLVRDLGVDKRRVEFCGYWLHKVHDDKRFLDEMQEMYAEMDEIEQPAS</sequence>
<evidence type="ECO:0000313" key="2">
    <source>
        <dbReference type="EMBL" id="MCO1655421.1"/>
    </source>
</evidence>
<dbReference type="Proteomes" id="UP001165283">
    <property type="component" value="Unassembled WGS sequence"/>
</dbReference>
<protein>
    <submittedName>
        <fullName evidence="2">Siderophore-interacting protein</fullName>
    </submittedName>
</protein>
<dbReference type="PANTHER" id="PTHR30157">
    <property type="entry name" value="FERRIC REDUCTASE, NADPH-DEPENDENT"/>
    <property type="match status" value="1"/>
</dbReference>
<dbReference type="SUPFAM" id="SSF52343">
    <property type="entry name" value="Ferredoxin reductase-like, C-terminal NADP-linked domain"/>
    <property type="match status" value="1"/>
</dbReference>
<dbReference type="Gene3D" id="2.40.30.10">
    <property type="entry name" value="Translation factors"/>
    <property type="match status" value="1"/>
</dbReference>
<dbReference type="CDD" id="cd06193">
    <property type="entry name" value="siderophore_interacting"/>
    <property type="match status" value="1"/>
</dbReference>
<name>A0ABT0ZXI6_9PSEU</name>
<dbReference type="InterPro" id="IPR007037">
    <property type="entry name" value="SIP_rossman_dom"/>
</dbReference>
<dbReference type="InterPro" id="IPR017927">
    <property type="entry name" value="FAD-bd_FR_type"/>
</dbReference>
<accession>A0ABT0ZXI6</accession>
<dbReference type="PANTHER" id="PTHR30157:SF0">
    <property type="entry name" value="NADPH-DEPENDENT FERRIC-CHELATE REDUCTASE"/>
    <property type="match status" value="1"/>
</dbReference>
<proteinExistence type="predicted"/>
<dbReference type="InterPro" id="IPR039261">
    <property type="entry name" value="FNR_nucleotide-bd"/>
</dbReference>
<dbReference type="EMBL" id="JAGSOV010000022">
    <property type="protein sequence ID" value="MCO1655421.1"/>
    <property type="molecule type" value="Genomic_DNA"/>
</dbReference>
<evidence type="ECO:0000313" key="3">
    <source>
        <dbReference type="Proteomes" id="UP001165283"/>
    </source>
</evidence>
<dbReference type="InterPro" id="IPR039374">
    <property type="entry name" value="SIP_fam"/>
</dbReference>
<dbReference type="InterPro" id="IPR013113">
    <property type="entry name" value="SIP_FAD-bd"/>
</dbReference>
<feature type="domain" description="FAD-binding FR-type" evidence="1">
    <location>
        <begin position="5"/>
        <end position="132"/>
    </location>
</feature>
<dbReference type="PROSITE" id="PS51384">
    <property type="entry name" value="FAD_FR"/>
    <property type="match status" value="1"/>
</dbReference>
<dbReference type="RefSeq" id="WP_252437228.1">
    <property type="nucleotide sequence ID" value="NZ_JAGSOV010000022.1"/>
</dbReference>
<dbReference type="Pfam" id="PF04954">
    <property type="entry name" value="SIP"/>
    <property type="match status" value="1"/>
</dbReference>
<dbReference type="SUPFAM" id="SSF63380">
    <property type="entry name" value="Riboflavin synthase domain-like"/>
    <property type="match status" value="1"/>
</dbReference>
<organism evidence="2 3">
    <name type="scientific">Pseudonocardia humida</name>
    <dbReference type="NCBI Taxonomy" id="2800819"/>
    <lineage>
        <taxon>Bacteria</taxon>
        <taxon>Bacillati</taxon>
        <taxon>Actinomycetota</taxon>
        <taxon>Actinomycetes</taxon>
        <taxon>Pseudonocardiales</taxon>
        <taxon>Pseudonocardiaceae</taxon>
        <taxon>Pseudonocardia</taxon>
    </lineage>
</organism>
<comment type="caution">
    <text evidence="2">The sequence shown here is derived from an EMBL/GenBank/DDBJ whole genome shotgun (WGS) entry which is preliminary data.</text>
</comment>
<dbReference type="InterPro" id="IPR017938">
    <property type="entry name" value="Riboflavin_synthase-like_b-brl"/>
</dbReference>
<evidence type="ECO:0000259" key="1">
    <source>
        <dbReference type="PROSITE" id="PS51384"/>
    </source>
</evidence>
<dbReference type="Pfam" id="PF08021">
    <property type="entry name" value="FAD_binding_9"/>
    <property type="match status" value="1"/>
</dbReference>
<keyword evidence="3" id="KW-1185">Reference proteome</keyword>
<reference evidence="2" key="1">
    <citation type="submission" date="2021-04" db="EMBL/GenBank/DDBJ databases">
        <title>Pseudonocardia sp. nov., isolated from sandy soil of mangrove forest.</title>
        <authorList>
            <person name="Zan Z."/>
            <person name="Huang R."/>
            <person name="Liu W."/>
        </authorList>
    </citation>
    <scope>NUCLEOTIDE SEQUENCE</scope>
    <source>
        <strain evidence="2">S2-4</strain>
    </source>
</reference>
<dbReference type="Gene3D" id="3.40.50.80">
    <property type="entry name" value="Nucleotide-binding domain of ferredoxin-NADP reductase (FNR) module"/>
    <property type="match status" value="1"/>
</dbReference>